<proteinExistence type="predicted"/>
<organism evidence="2 3">
    <name type="scientific">Rhodococcus jostii</name>
    <dbReference type="NCBI Taxonomy" id="132919"/>
    <lineage>
        <taxon>Bacteria</taxon>
        <taxon>Bacillati</taxon>
        <taxon>Actinomycetota</taxon>
        <taxon>Actinomycetes</taxon>
        <taxon>Mycobacteriales</taxon>
        <taxon>Nocardiaceae</taxon>
        <taxon>Rhodococcus</taxon>
    </lineage>
</organism>
<sequence>MSITRCVDLSAPRWLEQREEDWRRLAARGPVAFDKYARLRFIPDPSYPAQREGDAQRDPEGLSDNEQLEVVLAELARCTGTPDDCFFCIWDGWPSFTSDDPTPKVSIPNRDYFLFHGTLGDFADWDAQIKTLLDDLGDIGGAPTPAFVWPADHAWCVTCDIDPHCASIGAGLDAIDRLVADPRVDVVVDDPAREPPYYS</sequence>
<name>A0A1H5MI54_RHOJO</name>
<dbReference type="RefSeq" id="WP_073359689.1">
    <property type="nucleotide sequence ID" value="NZ_FNTL01000005.1"/>
</dbReference>
<feature type="region of interest" description="Disordered" evidence="1">
    <location>
        <begin position="44"/>
        <end position="63"/>
    </location>
</feature>
<accession>A0A1H5MI54</accession>
<protein>
    <submittedName>
        <fullName evidence="2">Uncharacterized protein</fullName>
    </submittedName>
</protein>
<gene>
    <name evidence="2" type="ORF">SAMN04490220_8942</name>
</gene>
<evidence type="ECO:0000313" key="3">
    <source>
        <dbReference type="Proteomes" id="UP000183407"/>
    </source>
</evidence>
<evidence type="ECO:0000256" key="1">
    <source>
        <dbReference type="SAM" id="MobiDB-lite"/>
    </source>
</evidence>
<dbReference type="EMBL" id="FNTL01000005">
    <property type="protein sequence ID" value="SEE88118.1"/>
    <property type="molecule type" value="Genomic_DNA"/>
</dbReference>
<dbReference type="AlphaFoldDB" id="A0A1H5MI54"/>
<feature type="compositionally biased region" description="Basic and acidic residues" evidence="1">
    <location>
        <begin position="51"/>
        <end position="60"/>
    </location>
</feature>
<reference evidence="3" key="1">
    <citation type="submission" date="2016-10" db="EMBL/GenBank/DDBJ databases">
        <authorList>
            <person name="Varghese N."/>
        </authorList>
    </citation>
    <scope>NUCLEOTIDE SEQUENCE [LARGE SCALE GENOMIC DNA]</scope>
    <source>
        <strain evidence="3">DSM 44719</strain>
    </source>
</reference>
<evidence type="ECO:0000313" key="2">
    <source>
        <dbReference type="EMBL" id="SEE88118.1"/>
    </source>
</evidence>
<dbReference type="Proteomes" id="UP000183407">
    <property type="component" value="Unassembled WGS sequence"/>
</dbReference>